<dbReference type="Pfam" id="PF00392">
    <property type="entry name" value="GntR"/>
    <property type="match status" value="1"/>
</dbReference>
<gene>
    <name evidence="5" type="primary">treR</name>
    <name evidence="5" type="ORF">ATOP_02210</name>
</gene>
<evidence type="ECO:0000256" key="1">
    <source>
        <dbReference type="ARBA" id="ARBA00023015"/>
    </source>
</evidence>
<evidence type="ECO:0000256" key="3">
    <source>
        <dbReference type="ARBA" id="ARBA00023163"/>
    </source>
</evidence>
<keyword evidence="6" id="KW-1185">Reference proteome</keyword>
<evidence type="ECO:0000259" key="4">
    <source>
        <dbReference type="PROSITE" id="PS50949"/>
    </source>
</evidence>
<dbReference type="Gene3D" id="1.10.10.10">
    <property type="entry name" value="Winged helix-like DNA-binding domain superfamily/Winged helix DNA-binding domain"/>
    <property type="match status" value="1"/>
</dbReference>
<feature type="domain" description="HTH gntR-type" evidence="4">
    <location>
        <begin position="18"/>
        <end position="86"/>
    </location>
</feature>
<dbReference type="PANTHER" id="PTHR44846">
    <property type="entry name" value="MANNOSYL-D-GLYCERATE TRANSPORT/METABOLISM SYSTEM REPRESSOR MNGR-RELATED"/>
    <property type="match status" value="1"/>
</dbReference>
<dbReference type="InterPro" id="IPR000524">
    <property type="entry name" value="Tscrpt_reg_HTH_GntR"/>
</dbReference>
<name>A0AAV5B1S0_9ACTN</name>
<dbReference type="SMART" id="SM00345">
    <property type="entry name" value="HTH_GNTR"/>
    <property type="match status" value="1"/>
</dbReference>
<dbReference type="PRINTS" id="PR00035">
    <property type="entry name" value="HTHGNTR"/>
</dbReference>
<dbReference type="InterPro" id="IPR050679">
    <property type="entry name" value="Bact_HTH_transcr_reg"/>
</dbReference>
<comment type="caution">
    <text evidence="5">The sequence shown here is derived from an EMBL/GenBank/DDBJ whole genome shotgun (WGS) entry which is preliminary data.</text>
</comment>
<evidence type="ECO:0000313" key="6">
    <source>
        <dbReference type="Proteomes" id="UP001055025"/>
    </source>
</evidence>
<evidence type="ECO:0000256" key="2">
    <source>
        <dbReference type="ARBA" id="ARBA00023125"/>
    </source>
</evidence>
<dbReference type="CDD" id="cd07377">
    <property type="entry name" value="WHTH_GntR"/>
    <property type="match status" value="1"/>
</dbReference>
<dbReference type="AlphaFoldDB" id="A0AAV5B1S0"/>
<dbReference type="PANTHER" id="PTHR44846:SF12">
    <property type="entry name" value="HTH-TYPE TRANSCRIPTIONAL REGULATOR TRER"/>
    <property type="match status" value="1"/>
</dbReference>
<dbReference type="EMBL" id="BQKC01000001">
    <property type="protein sequence ID" value="GJM54566.1"/>
    <property type="molecule type" value="Genomic_DNA"/>
</dbReference>
<organism evidence="5 6">
    <name type="scientific">Granulimonas faecalis</name>
    <dbReference type="NCBI Taxonomy" id="2894155"/>
    <lineage>
        <taxon>Bacteria</taxon>
        <taxon>Bacillati</taxon>
        <taxon>Actinomycetota</taxon>
        <taxon>Coriobacteriia</taxon>
        <taxon>Coriobacteriales</taxon>
        <taxon>Kribbibacteriaceae</taxon>
        <taxon>Granulimonas</taxon>
    </lineage>
</organism>
<accession>A0AAV5B1S0</accession>
<proteinExistence type="predicted"/>
<dbReference type="InterPro" id="IPR036390">
    <property type="entry name" value="WH_DNA-bd_sf"/>
</dbReference>
<dbReference type="InterPro" id="IPR028978">
    <property type="entry name" value="Chorismate_lyase_/UTRA_dom_sf"/>
</dbReference>
<dbReference type="SMART" id="SM00866">
    <property type="entry name" value="UTRA"/>
    <property type="match status" value="1"/>
</dbReference>
<dbReference type="GO" id="GO:0003700">
    <property type="term" value="F:DNA-binding transcription factor activity"/>
    <property type="evidence" value="ECO:0007669"/>
    <property type="project" value="InterPro"/>
</dbReference>
<dbReference type="Proteomes" id="UP001055025">
    <property type="component" value="Unassembled WGS sequence"/>
</dbReference>
<evidence type="ECO:0000313" key="5">
    <source>
        <dbReference type="EMBL" id="GJM54566.1"/>
    </source>
</evidence>
<dbReference type="PROSITE" id="PS50949">
    <property type="entry name" value="HTH_GNTR"/>
    <property type="match status" value="1"/>
</dbReference>
<reference evidence="5" key="1">
    <citation type="journal article" date="2022" name="Int. J. Syst. Evol. Microbiol.">
        <title>Granulimonas faecalis gen. nov., sp. nov., and Leptogranulimonas caecicola gen. nov., sp. nov., novel lactate-producing Atopobiaceae bacteria isolated from mouse intestines, and an emended description of the family Atopobiaceae.</title>
        <authorList>
            <person name="Morinaga K."/>
            <person name="Kusada H."/>
            <person name="Sakamoto S."/>
            <person name="Murakami T."/>
            <person name="Toyoda A."/>
            <person name="Mori H."/>
            <person name="Meng X.Y."/>
            <person name="Takashino M."/>
            <person name="Murotomi K."/>
            <person name="Tamaki H."/>
        </authorList>
    </citation>
    <scope>NUCLEOTIDE SEQUENCE</scope>
    <source>
        <strain evidence="5">OPF53</strain>
    </source>
</reference>
<protein>
    <submittedName>
        <fullName evidence="5">GntR family transcriptional regulator</fullName>
    </submittedName>
</protein>
<dbReference type="SUPFAM" id="SSF46785">
    <property type="entry name" value="Winged helix' DNA-binding domain"/>
    <property type="match status" value="1"/>
</dbReference>
<dbReference type="GO" id="GO:0003677">
    <property type="term" value="F:DNA binding"/>
    <property type="evidence" value="ECO:0007669"/>
    <property type="project" value="UniProtKB-KW"/>
</dbReference>
<keyword evidence="3" id="KW-0804">Transcription</keyword>
<dbReference type="Pfam" id="PF07702">
    <property type="entry name" value="UTRA"/>
    <property type="match status" value="1"/>
</dbReference>
<keyword evidence="2" id="KW-0238">DNA-binding</keyword>
<sequence>MLDTKSDQPSFEEPAVPKAIYRQIYSTLKDEVVSGRLPYQSFIPSEHALTERFDCSRSSVRRALSQLAAEGYVQPMQGKGVRVIYNPLHESPREREDSGLETYQELGARRGFVPETRTVVLEEVTADEELARLTGFSRSSGLTHILRVRYADGVAVGTDESFYLSSSVPGLTPAIVDRSVYRYLEEDLGIRIVTSKRAVTVERTNAVDEALLDLGGLNAIAVMRCNAYDGTGIMIEYTETRQVPGFFELCFTSQRNRPARATDQTG</sequence>
<dbReference type="InterPro" id="IPR036388">
    <property type="entry name" value="WH-like_DNA-bd_sf"/>
</dbReference>
<keyword evidence="1" id="KW-0805">Transcription regulation</keyword>
<dbReference type="SUPFAM" id="SSF64288">
    <property type="entry name" value="Chorismate lyase-like"/>
    <property type="match status" value="1"/>
</dbReference>
<dbReference type="Gene3D" id="3.40.1410.10">
    <property type="entry name" value="Chorismate lyase-like"/>
    <property type="match status" value="1"/>
</dbReference>
<dbReference type="GO" id="GO:0045892">
    <property type="term" value="P:negative regulation of DNA-templated transcription"/>
    <property type="evidence" value="ECO:0007669"/>
    <property type="project" value="TreeGrafter"/>
</dbReference>
<dbReference type="InterPro" id="IPR011663">
    <property type="entry name" value="UTRA"/>
</dbReference>